<feature type="compositionally biased region" description="Polar residues" evidence="6">
    <location>
        <begin position="737"/>
        <end position="749"/>
    </location>
</feature>
<dbReference type="InterPro" id="IPR039261">
    <property type="entry name" value="FNR_nucleotide-bd"/>
</dbReference>
<evidence type="ECO:0000256" key="6">
    <source>
        <dbReference type="SAM" id="MobiDB-lite"/>
    </source>
</evidence>
<dbReference type="PANTHER" id="PTHR11972:SF193">
    <property type="entry name" value="FAD-BINDING FR-TYPE DOMAIN-CONTAINING PROTEIN"/>
    <property type="match status" value="1"/>
</dbReference>
<reference evidence="9" key="1">
    <citation type="submission" date="2021-01" db="EMBL/GenBank/DDBJ databases">
        <authorList>
            <person name="Corre E."/>
            <person name="Pelletier E."/>
            <person name="Niang G."/>
            <person name="Scheremetjew M."/>
            <person name="Finn R."/>
            <person name="Kale V."/>
            <person name="Holt S."/>
            <person name="Cochrane G."/>
            <person name="Meng A."/>
            <person name="Brown T."/>
            <person name="Cohen L."/>
        </authorList>
    </citation>
    <scope>NUCLEOTIDE SEQUENCE</scope>
    <source>
        <strain evidence="9">MM31A-1</strain>
    </source>
</reference>
<feature type="transmembrane region" description="Helical" evidence="7">
    <location>
        <begin position="112"/>
        <end position="132"/>
    </location>
</feature>
<evidence type="ECO:0000256" key="1">
    <source>
        <dbReference type="ARBA" id="ARBA00004141"/>
    </source>
</evidence>
<keyword evidence="4" id="KW-0560">Oxidoreductase</keyword>
<keyword evidence="5 7" id="KW-0472">Membrane</keyword>
<comment type="subcellular location">
    <subcellularLocation>
        <location evidence="1">Membrane</location>
        <topology evidence="1">Multi-pass membrane protein</topology>
    </subcellularLocation>
</comment>
<dbReference type="GO" id="GO:0005886">
    <property type="term" value="C:plasma membrane"/>
    <property type="evidence" value="ECO:0007669"/>
    <property type="project" value="TreeGrafter"/>
</dbReference>
<feature type="transmembrane region" description="Helical" evidence="7">
    <location>
        <begin position="290"/>
        <end position="314"/>
    </location>
</feature>
<keyword evidence="2 7" id="KW-0812">Transmembrane</keyword>
<dbReference type="Gene3D" id="3.40.50.80">
    <property type="entry name" value="Nucleotide-binding domain of ferredoxin-NADP reductase (FNR) module"/>
    <property type="match status" value="1"/>
</dbReference>
<evidence type="ECO:0000256" key="5">
    <source>
        <dbReference type="ARBA" id="ARBA00023136"/>
    </source>
</evidence>
<feature type="region of interest" description="Disordered" evidence="6">
    <location>
        <begin position="17"/>
        <end position="39"/>
    </location>
</feature>
<feature type="transmembrane region" description="Helical" evidence="7">
    <location>
        <begin position="138"/>
        <end position="157"/>
    </location>
</feature>
<gene>
    <name evidence="9" type="ORF">CDEB00056_LOCUS9974</name>
</gene>
<dbReference type="InterPro" id="IPR017938">
    <property type="entry name" value="Riboflavin_synthase-like_b-brl"/>
</dbReference>
<dbReference type="Pfam" id="PF08022">
    <property type="entry name" value="FAD_binding_8"/>
    <property type="match status" value="1"/>
</dbReference>
<evidence type="ECO:0000259" key="8">
    <source>
        <dbReference type="PROSITE" id="PS51384"/>
    </source>
</evidence>
<sequence length="835" mass="93973">MGVQSLETPEGIEYFTSQHHHRSYGSMHGDGRSYGSMHGDGRSYGSMHGDGDGEVDETEAYHLKQPIHVETSGMHVFETGDDDFSIQTTESEKAPNSTCPLNIHMGGNVRSLLCRFTAAACILLYSIFVALGKYELHIHPLLGAGSICTLLCTTNNIKRKRSRLGSTFISRISKAFCCKSQQQHTATGPFENTSSNMNMLSCSKRGDPNMNRINILLVLLPCLVYGMRSVGGHMADNGFEFNQSLHKHVANDFGKLSAFAMSAFLVPVARHSILLECLGLDPRYGLRVHIFSGCIAVVTGLGHGIYWFFIWMLVQKKEFWEIIPSGDCWTKTRHDHEDCSAQFVNLLGILCGVCFIGLSVTSLWWIRRNYYRFFYVSHIVFSILLCYGLAMHYNKMILYLAPSLVYYLASCVPALVQAFRSWSEGGALITKVVHIPDSRDCVELSIQMDEHHKLEESLCGKYVRVCVPEISKVWHPFTVYSDQDDPHNLKLTFRCTGPFTQDLSDRLSLTKSSGVQNPKFLVDGFYGAEDRLSNALDHETIVIVAGGVGIVSYISLLNKLRSTTRSSINSETTFQTNRIILHWTCRDEGLIRYVKENYLDFKDEDFRNFPLSLYIHHTHAINNESTLCAIDKEDNMNYDNEWKGQEIVPRGKPFVPYQLSSGHRKIAQNLPAAILFSLLTWGNLWIILYFYKNVQTKKAVLSRIYVLISMSLYSIILSGLGLLILQWASQHSYSSVSTADNCGDSSTCTKNKDDASTKDISVSTEGSSDDFSFDLENQPISYQIKHSQGRPEFNEDSFDLPDTCVFVCGPASLLKSVRECCKSDNCAIYEEIFEM</sequence>
<feature type="transmembrane region" description="Helical" evidence="7">
    <location>
        <begin position="343"/>
        <end position="366"/>
    </location>
</feature>
<evidence type="ECO:0000256" key="4">
    <source>
        <dbReference type="ARBA" id="ARBA00023002"/>
    </source>
</evidence>
<proteinExistence type="predicted"/>
<dbReference type="CDD" id="cd06186">
    <property type="entry name" value="NOX_Duox_like_FAD_NADP"/>
    <property type="match status" value="1"/>
</dbReference>
<feature type="transmembrane region" description="Helical" evidence="7">
    <location>
        <begin position="213"/>
        <end position="231"/>
    </location>
</feature>
<evidence type="ECO:0000256" key="7">
    <source>
        <dbReference type="SAM" id="Phobius"/>
    </source>
</evidence>
<dbReference type="Pfam" id="PF01794">
    <property type="entry name" value="Ferric_reduct"/>
    <property type="match status" value="1"/>
</dbReference>
<feature type="transmembrane region" description="Helical" evidence="7">
    <location>
        <begin position="703"/>
        <end position="725"/>
    </location>
</feature>
<dbReference type="SFLD" id="SFLDS00052">
    <property type="entry name" value="Ferric_Reductase_Domain"/>
    <property type="match status" value="1"/>
</dbReference>
<dbReference type="AlphaFoldDB" id="A0A7S3V8W1"/>
<dbReference type="InterPro" id="IPR017927">
    <property type="entry name" value="FAD-bd_FR_type"/>
</dbReference>
<dbReference type="InterPro" id="IPR050369">
    <property type="entry name" value="RBOH/FRE"/>
</dbReference>
<dbReference type="SFLD" id="SFLDG01168">
    <property type="entry name" value="Ferric_reductase_subgroup_(FRE"/>
    <property type="match status" value="1"/>
</dbReference>
<evidence type="ECO:0000256" key="3">
    <source>
        <dbReference type="ARBA" id="ARBA00022989"/>
    </source>
</evidence>
<feature type="transmembrane region" description="Helical" evidence="7">
    <location>
        <begin position="540"/>
        <end position="557"/>
    </location>
</feature>
<feature type="transmembrane region" description="Helical" evidence="7">
    <location>
        <begin position="670"/>
        <end position="691"/>
    </location>
</feature>
<dbReference type="InterPro" id="IPR013112">
    <property type="entry name" value="FAD-bd_8"/>
</dbReference>
<dbReference type="Pfam" id="PF08030">
    <property type="entry name" value="NAD_binding_6"/>
    <property type="match status" value="1"/>
</dbReference>
<evidence type="ECO:0000313" key="9">
    <source>
        <dbReference type="EMBL" id="CAE0465133.1"/>
    </source>
</evidence>
<dbReference type="InterPro" id="IPR013121">
    <property type="entry name" value="Fe_red_NAD-bd_6"/>
</dbReference>
<feature type="region of interest" description="Disordered" evidence="6">
    <location>
        <begin position="737"/>
        <end position="768"/>
    </location>
</feature>
<organism evidence="9">
    <name type="scientific">Chaetoceros debilis</name>
    <dbReference type="NCBI Taxonomy" id="122233"/>
    <lineage>
        <taxon>Eukaryota</taxon>
        <taxon>Sar</taxon>
        <taxon>Stramenopiles</taxon>
        <taxon>Ochrophyta</taxon>
        <taxon>Bacillariophyta</taxon>
        <taxon>Coscinodiscophyceae</taxon>
        <taxon>Chaetocerotophycidae</taxon>
        <taxon>Chaetocerotales</taxon>
        <taxon>Chaetocerotaceae</taxon>
        <taxon>Chaetoceros</taxon>
    </lineage>
</organism>
<accession>A0A7S3V8W1</accession>
<keyword evidence="3 7" id="KW-1133">Transmembrane helix</keyword>
<dbReference type="PANTHER" id="PTHR11972">
    <property type="entry name" value="NADPH OXIDASE"/>
    <property type="match status" value="1"/>
</dbReference>
<dbReference type="InterPro" id="IPR013130">
    <property type="entry name" value="Fe3_Rdtase_TM_dom"/>
</dbReference>
<protein>
    <recommendedName>
        <fullName evidence="8">FAD-binding FR-type domain-containing protein</fullName>
    </recommendedName>
</protein>
<feature type="transmembrane region" description="Helical" evidence="7">
    <location>
        <begin position="372"/>
        <end position="390"/>
    </location>
</feature>
<feature type="domain" description="FAD-binding FR-type" evidence="8">
    <location>
        <begin position="422"/>
        <end position="532"/>
    </location>
</feature>
<evidence type="ECO:0000256" key="2">
    <source>
        <dbReference type="ARBA" id="ARBA00022692"/>
    </source>
</evidence>
<dbReference type="EMBL" id="HBIO01012823">
    <property type="protein sequence ID" value="CAE0465133.1"/>
    <property type="molecule type" value="Transcribed_RNA"/>
</dbReference>
<name>A0A7S3V8W1_9STRA</name>
<feature type="transmembrane region" description="Helical" evidence="7">
    <location>
        <begin position="397"/>
        <end position="416"/>
    </location>
</feature>
<dbReference type="GO" id="GO:0016491">
    <property type="term" value="F:oxidoreductase activity"/>
    <property type="evidence" value="ECO:0007669"/>
    <property type="project" value="UniProtKB-KW"/>
</dbReference>
<dbReference type="SUPFAM" id="SSF63380">
    <property type="entry name" value="Riboflavin synthase domain-like"/>
    <property type="match status" value="1"/>
</dbReference>
<dbReference type="PROSITE" id="PS51384">
    <property type="entry name" value="FAD_FR"/>
    <property type="match status" value="1"/>
</dbReference>